<feature type="transmembrane region" description="Helical" evidence="2">
    <location>
        <begin position="89"/>
        <end position="115"/>
    </location>
</feature>
<gene>
    <name evidence="4" type="ORF">WG78_05820</name>
</gene>
<keyword evidence="5" id="KW-1185">Reference proteome</keyword>
<dbReference type="Pfam" id="PF20455">
    <property type="entry name" value="DUF6708"/>
    <property type="match status" value="1"/>
</dbReference>
<reference evidence="4 5" key="1">
    <citation type="submission" date="2015-07" db="EMBL/GenBank/DDBJ databases">
        <title>Draft genome sequence of the Amantichitinum ursilacus IGB-41, a new chitin-degrading bacterium.</title>
        <authorList>
            <person name="Kirstahler P."/>
            <person name="Guenther M."/>
            <person name="Grumaz C."/>
            <person name="Rupp S."/>
            <person name="Zibek S."/>
            <person name="Sohn K."/>
        </authorList>
    </citation>
    <scope>NUCLEOTIDE SEQUENCE [LARGE SCALE GENOMIC DNA]</scope>
    <source>
        <strain evidence="4 5">IGB-41</strain>
    </source>
</reference>
<feature type="compositionally biased region" description="Basic and acidic residues" evidence="1">
    <location>
        <begin position="17"/>
        <end position="29"/>
    </location>
</feature>
<organism evidence="4 5">
    <name type="scientific">Amantichitinum ursilacus</name>
    <dbReference type="NCBI Taxonomy" id="857265"/>
    <lineage>
        <taxon>Bacteria</taxon>
        <taxon>Pseudomonadati</taxon>
        <taxon>Pseudomonadota</taxon>
        <taxon>Betaproteobacteria</taxon>
        <taxon>Neisseriales</taxon>
        <taxon>Chitinibacteraceae</taxon>
        <taxon>Amantichitinum</taxon>
    </lineage>
</organism>
<feature type="domain" description="DUF6708" evidence="3">
    <location>
        <begin position="157"/>
        <end position="345"/>
    </location>
</feature>
<sequence length="409" mass="46869">MHSESVSPIRMGTEISPFEKNHGLPKNKDRAKAEGLDAVVKGEQLKINKQDRTTAKTRIEATLLNDSLYGVNSNYLEIIDQSHPQRSMLAMGAVITVVMVCFAVWSCTYTVPAFLEVLSGRQGETFFWWQEVAPYIATPLLLGLTVFSVLAMRFAVPIAYFRYTRYPIRLNRQTRTLYKFRSNKPGGVWAVPWDADNVMFCISYPRRLWSRRAGAAPDNLMVRSFDIRCYVLDDQGKVERGFCIGEGFHSIAQAQENWAYYLRFMEDGPRTLRLPHFYWNPKERYSLSEMFAACRSGHHGSPGWRVLLEIIDIPMALLGLPFLALSLWTSREPRWPQEVEQACQVAADDPYARPLPDQPVGLAHGVERHKRDWGWVSSARQYAPDKLAQWLPLYQPVEDAAQKRYPTDA</sequence>
<dbReference type="RefSeq" id="WP_152969077.1">
    <property type="nucleotide sequence ID" value="NZ_LAQT01000003.1"/>
</dbReference>
<dbReference type="AlphaFoldDB" id="A0A0N0GQ65"/>
<evidence type="ECO:0000313" key="5">
    <source>
        <dbReference type="Proteomes" id="UP000037939"/>
    </source>
</evidence>
<comment type="caution">
    <text evidence="4">The sequence shown here is derived from an EMBL/GenBank/DDBJ whole genome shotgun (WGS) entry which is preliminary data.</text>
</comment>
<keyword evidence="2" id="KW-0812">Transmembrane</keyword>
<accession>A0A0N0GQ65</accession>
<protein>
    <recommendedName>
        <fullName evidence="3">DUF6708 domain-containing protein</fullName>
    </recommendedName>
</protein>
<dbReference type="STRING" id="857265.WG78_05820"/>
<keyword evidence="2" id="KW-1133">Transmembrane helix</keyword>
<evidence type="ECO:0000256" key="1">
    <source>
        <dbReference type="SAM" id="MobiDB-lite"/>
    </source>
</evidence>
<evidence type="ECO:0000259" key="3">
    <source>
        <dbReference type="Pfam" id="PF20455"/>
    </source>
</evidence>
<evidence type="ECO:0000313" key="4">
    <source>
        <dbReference type="EMBL" id="KPC54143.1"/>
    </source>
</evidence>
<dbReference type="InterPro" id="IPR046554">
    <property type="entry name" value="DUF6708"/>
</dbReference>
<feature type="transmembrane region" description="Helical" evidence="2">
    <location>
        <begin position="135"/>
        <end position="161"/>
    </location>
</feature>
<evidence type="ECO:0000256" key="2">
    <source>
        <dbReference type="SAM" id="Phobius"/>
    </source>
</evidence>
<keyword evidence="2" id="KW-0472">Membrane</keyword>
<name>A0A0N0GQ65_9NEIS</name>
<feature type="region of interest" description="Disordered" evidence="1">
    <location>
        <begin position="1"/>
        <end position="29"/>
    </location>
</feature>
<dbReference type="EMBL" id="LAQT01000003">
    <property type="protein sequence ID" value="KPC54143.1"/>
    <property type="molecule type" value="Genomic_DNA"/>
</dbReference>
<proteinExistence type="predicted"/>
<dbReference type="OrthoDB" id="8915060at2"/>
<dbReference type="Proteomes" id="UP000037939">
    <property type="component" value="Unassembled WGS sequence"/>
</dbReference>